<name>A0A8J7GLP1_9ACTN</name>
<keyword evidence="1" id="KW-0378">Hydrolase</keyword>
<dbReference type="GO" id="GO:0006281">
    <property type="term" value="P:DNA repair"/>
    <property type="evidence" value="ECO:0007669"/>
    <property type="project" value="TreeGrafter"/>
</dbReference>
<dbReference type="GO" id="GO:0008967">
    <property type="term" value="F:phosphoglycolate phosphatase activity"/>
    <property type="evidence" value="ECO:0007669"/>
    <property type="project" value="TreeGrafter"/>
</dbReference>
<dbReference type="SFLD" id="SFLDG01129">
    <property type="entry name" value="C1.5:_HAD__Beta-PGM__Phosphata"/>
    <property type="match status" value="1"/>
</dbReference>
<organism evidence="1 2">
    <name type="scientific">Longispora fulva</name>
    <dbReference type="NCBI Taxonomy" id="619741"/>
    <lineage>
        <taxon>Bacteria</taxon>
        <taxon>Bacillati</taxon>
        <taxon>Actinomycetota</taxon>
        <taxon>Actinomycetes</taxon>
        <taxon>Micromonosporales</taxon>
        <taxon>Micromonosporaceae</taxon>
        <taxon>Longispora</taxon>
    </lineage>
</organism>
<dbReference type="InterPro" id="IPR023198">
    <property type="entry name" value="PGP-like_dom2"/>
</dbReference>
<dbReference type="Pfam" id="PF12710">
    <property type="entry name" value="HAD"/>
    <property type="match status" value="1"/>
</dbReference>
<dbReference type="Proteomes" id="UP000622552">
    <property type="component" value="Unassembled WGS sequence"/>
</dbReference>
<dbReference type="EMBL" id="JADOUF010000001">
    <property type="protein sequence ID" value="MBG6140531.1"/>
    <property type="molecule type" value="Genomic_DNA"/>
</dbReference>
<dbReference type="SFLD" id="SFLDS00003">
    <property type="entry name" value="Haloacid_Dehalogenase"/>
    <property type="match status" value="1"/>
</dbReference>
<dbReference type="Gene3D" id="3.40.50.1000">
    <property type="entry name" value="HAD superfamily/HAD-like"/>
    <property type="match status" value="1"/>
</dbReference>
<evidence type="ECO:0000313" key="1">
    <source>
        <dbReference type="EMBL" id="MBG6140531.1"/>
    </source>
</evidence>
<dbReference type="InterPro" id="IPR050155">
    <property type="entry name" value="HAD-like_hydrolase_sf"/>
</dbReference>
<evidence type="ECO:0000313" key="2">
    <source>
        <dbReference type="Proteomes" id="UP000622552"/>
    </source>
</evidence>
<dbReference type="GO" id="GO:0005829">
    <property type="term" value="C:cytosol"/>
    <property type="evidence" value="ECO:0007669"/>
    <property type="project" value="TreeGrafter"/>
</dbReference>
<gene>
    <name evidence="1" type="ORF">IW245_006725</name>
</gene>
<accession>A0A8J7GLP1</accession>
<comment type="caution">
    <text evidence="1">The sequence shown here is derived from an EMBL/GenBank/DDBJ whole genome shotgun (WGS) entry which is preliminary data.</text>
</comment>
<dbReference type="InterPro" id="IPR023214">
    <property type="entry name" value="HAD_sf"/>
</dbReference>
<dbReference type="AlphaFoldDB" id="A0A8J7GLP1"/>
<dbReference type="SUPFAM" id="SSF56784">
    <property type="entry name" value="HAD-like"/>
    <property type="match status" value="1"/>
</dbReference>
<keyword evidence="2" id="KW-1185">Reference proteome</keyword>
<sequence>MTTAPGPTLVLWDIDHTLVSIPGVSHRIYADVFLRITGQPLREVADMAGRTERRIVLDTLDMHGLTGTEEICELFFTALSVAAETHRDEMAAHGRALPGAADTLRVLAEAGTLQSVVTGNVPAMARAKLEVFGLGTDLDLTIGGYGPDGYERAPLIHAAMDRAGRKHRRQFAPEQVVVVGDTPHDVAAALEVGVRAVGVATGRSSVELLEAAGADAVLPDLGDLASVRRAVLPRRGPT</sequence>
<protein>
    <submittedName>
        <fullName evidence="1">Phosphoglycolate phosphatase-like HAD superfamily hydrolase</fullName>
    </submittedName>
</protein>
<proteinExistence type="predicted"/>
<dbReference type="Gene3D" id="1.10.150.240">
    <property type="entry name" value="Putative phosphatase, domain 2"/>
    <property type="match status" value="1"/>
</dbReference>
<dbReference type="PANTHER" id="PTHR43434:SF1">
    <property type="entry name" value="PHOSPHOGLYCOLATE PHOSPHATASE"/>
    <property type="match status" value="1"/>
</dbReference>
<reference evidence="1" key="1">
    <citation type="submission" date="2020-11" db="EMBL/GenBank/DDBJ databases">
        <title>Sequencing the genomes of 1000 actinobacteria strains.</title>
        <authorList>
            <person name="Klenk H.-P."/>
        </authorList>
    </citation>
    <scope>NUCLEOTIDE SEQUENCE</scope>
    <source>
        <strain evidence="1">DSM 45356</strain>
    </source>
</reference>
<dbReference type="RefSeq" id="WP_197007068.1">
    <property type="nucleotide sequence ID" value="NZ_BONS01000005.1"/>
</dbReference>
<dbReference type="PANTHER" id="PTHR43434">
    <property type="entry name" value="PHOSPHOGLYCOLATE PHOSPHATASE"/>
    <property type="match status" value="1"/>
</dbReference>
<dbReference type="InterPro" id="IPR036412">
    <property type="entry name" value="HAD-like_sf"/>
</dbReference>